<protein>
    <submittedName>
        <fullName evidence="1">Uncharacterized protein</fullName>
    </submittedName>
</protein>
<gene>
    <name evidence="1" type="ORF">LHJ74_30890</name>
</gene>
<accession>A0ABT2K457</accession>
<evidence type="ECO:0000313" key="1">
    <source>
        <dbReference type="EMBL" id="MCT2594264.1"/>
    </source>
</evidence>
<dbReference type="EMBL" id="JAJAGO010000019">
    <property type="protein sequence ID" value="MCT2594264.1"/>
    <property type="molecule type" value="Genomic_DNA"/>
</dbReference>
<evidence type="ECO:0000313" key="2">
    <source>
        <dbReference type="Proteomes" id="UP001156389"/>
    </source>
</evidence>
<comment type="caution">
    <text evidence="1">The sequence shown here is derived from an EMBL/GenBank/DDBJ whole genome shotgun (WGS) entry which is preliminary data.</text>
</comment>
<dbReference type="RefSeq" id="WP_260221593.1">
    <property type="nucleotide sequence ID" value="NZ_JAJAGO010000019.1"/>
</dbReference>
<sequence length="172" mass="19075">MITATDGTYTPHERGAKTLADARELRINGERVTASVVGSSVSVTVGLKIVYQGDLPVRCKGLAEFFEWIAFTANAFLPVADDDDKSGVLVAVPTADGGTADVDIDDVYEFFEMYTGFQSARRGFENDRSGKIQMAMRFKAKELGLRPADVRPIARWYRSNRYDPRIRGRCPV</sequence>
<reference evidence="1 2" key="1">
    <citation type="submission" date="2021-10" db="EMBL/GenBank/DDBJ databases">
        <title>Streptomyces gossypii sp. nov., isolated from soil collected from cotton field.</title>
        <authorList>
            <person name="Ge X."/>
            <person name="Chen X."/>
            <person name="Liu W."/>
        </authorList>
    </citation>
    <scope>NUCLEOTIDE SEQUENCE [LARGE SCALE GENOMIC DNA]</scope>
    <source>
        <strain evidence="1 2">N2-109</strain>
    </source>
</reference>
<name>A0ABT2K457_9ACTN</name>
<dbReference type="Proteomes" id="UP001156389">
    <property type="component" value="Unassembled WGS sequence"/>
</dbReference>
<organism evidence="1 2">
    <name type="scientific">Streptomyces gossypii</name>
    <dbReference type="NCBI Taxonomy" id="2883101"/>
    <lineage>
        <taxon>Bacteria</taxon>
        <taxon>Bacillati</taxon>
        <taxon>Actinomycetota</taxon>
        <taxon>Actinomycetes</taxon>
        <taxon>Kitasatosporales</taxon>
        <taxon>Streptomycetaceae</taxon>
        <taxon>Streptomyces</taxon>
    </lineage>
</organism>
<proteinExistence type="predicted"/>
<keyword evidence="2" id="KW-1185">Reference proteome</keyword>